<dbReference type="PANTHER" id="PTHR10127">
    <property type="entry name" value="DISCOIDIN, CUB, EGF, LAMININ , AND ZINC METALLOPROTEASE DOMAIN CONTAINING"/>
    <property type="match status" value="1"/>
</dbReference>
<dbReference type="InterPro" id="IPR001506">
    <property type="entry name" value="Peptidase_M12A"/>
</dbReference>
<keyword evidence="1 2" id="KW-0378">Hydrolase</keyword>
<feature type="binding site" evidence="1">
    <location>
        <position position="168"/>
    </location>
    <ligand>
        <name>Zn(2+)</name>
        <dbReference type="ChEBI" id="CHEBI:29105"/>
        <note>catalytic</note>
    </ligand>
</feature>
<keyword evidence="1 2" id="KW-0645">Protease</keyword>
<dbReference type="AlphaFoldDB" id="A0A182J0I1"/>
<dbReference type="GO" id="GO:0008270">
    <property type="term" value="F:zinc ion binding"/>
    <property type="evidence" value="ECO:0007669"/>
    <property type="project" value="UniProtKB-UniRule"/>
</dbReference>
<dbReference type="PROSITE" id="PS51864">
    <property type="entry name" value="ASTACIN"/>
    <property type="match status" value="1"/>
</dbReference>
<keyword evidence="1 2" id="KW-0862">Zinc</keyword>
<feature type="binding site" evidence="1">
    <location>
        <position position="158"/>
    </location>
    <ligand>
        <name>Zn(2+)</name>
        <dbReference type="ChEBI" id="CHEBI:29105"/>
        <note>catalytic</note>
    </ligand>
</feature>
<dbReference type="Gene3D" id="3.40.390.10">
    <property type="entry name" value="Collagenase (Catalytic Domain)"/>
    <property type="match status" value="1"/>
</dbReference>
<dbReference type="SUPFAM" id="SSF55486">
    <property type="entry name" value="Metalloproteases ('zincins'), catalytic domain"/>
    <property type="match status" value="1"/>
</dbReference>
<keyword evidence="1" id="KW-1015">Disulfide bond</keyword>
<dbReference type="Pfam" id="PF01400">
    <property type="entry name" value="Astacin"/>
    <property type="match status" value="1"/>
</dbReference>
<keyword evidence="1 2" id="KW-0482">Metalloprotease</keyword>
<comment type="cofactor">
    <cofactor evidence="1 2">
        <name>Zn(2+)</name>
        <dbReference type="ChEBI" id="CHEBI:29105"/>
    </cofactor>
    <text evidence="1 2">Binds 1 zinc ion per subunit.</text>
</comment>
<evidence type="ECO:0000313" key="3">
    <source>
        <dbReference type="EnsemblMetazoa" id="AATE009025-PA.1"/>
    </source>
</evidence>
<keyword evidence="1 2" id="KW-0479">Metal-binding</keyword>
<dbReference type="EnsemblMetazoa" id="AATE009025-RA">
    <property type="protein sequence ID" value="AATE009025-PA.1"/>
    <property type="gene ID" value="AATE009025"/>
</dbReference>
<dbReference type="STRING" id="41427.A0A182J0I1"/>
<sequence>MMFQRLVVLPALVLLVVLVHHAESGPLERQRLFTPADELGDQFEGDMRLTEEQEVGLRKRTGMYLPTFLWPDRTVPYEIVANDFAPNQRVAIESAMRAIEASTCVRFVPATASTVDYVRIAAGQGCSSFVGRVRGAQQLLLQPDPVGSGCFVHGTIVHELIHALGFYHMQSATDRDNWISIQWQNIEPGREGNFQSYGTDRILNYGVAYDYGSVMHYGERAFSTNGLPTIVPRADGVVIGQRVAMSSGDIQRIRNMYQC</sequence>
<dbReference type="InterPro" id="IPR006026">
    <property type="entry name" value="Peptidase_Metallo"/>
</dbReference>
<accession>A0A182J0I1</accession>
<protein>
    <recommendedName>
        <fullName evidence="2">Metalloendopeptidase</fullName>
        <ecNumber evidence="2">3.4.24.-</ecNumber>
    </recommendedName>
</protein>
<dbReference type="EC" id="3.4.24.-" evidence="2"/>
<dbReference type="VEuPathDB" id="VectorBase:AATE009025"/>
<organism evidence="3">
    <name type="scientific">Anopheles atroparvus</name>
    <name type="common">European mosquito</name>
    <dbReference type="NCBI Taxonomy" id="41427"/>
    <lineage>
        <taxon>Eukaryota</taxon>
        <taxon>Metazoa</taxon>
        <taxon>Ecdysozoa</taxon>
        <taxon>Arthropoda</taxon>
        <taxon>Hexapoda</taxon>
        <taxon>Insecta</taxon>
        <taxon>Pterygota</taxon>
        <taxon>Neoptera</taxon>
        <taxon>Endopterygota</taxon>
        <taxon>Diptera</taxon>
        <taxon>Nematocera</taxon>
        <taxon>Culicoidea</taxon>
        <taxon>Culicidae</taxon>
        <taxon>Anophelinae</taxon>
        <taxon>Anopheles</taxon>
    </lineage>
</organism>
<dbReference type="CDD" id="cd04280">
    <property type="entry name" value="ZnMc_astacin_like"/>
    <property type="match status" value="1"/>
</dbReference>
<dbReference type="InterPro" id="IPR034035">
    <property type="entry name" value="Astacin-like_dom"/>
</dbReference>
<dbReference type="GO" id="GO:0006508">
    <property type="term" value="P:proteolysis"/>
    <property type="evidence" value="ECO:0007669"/>
    <property type="project" value="UniProtKB-KW"/>
</dbReference>
<feature type="active site" evidence="1">
    <location>
        <position position="159"/>
    </location>
</feature>
<dbReference type="PRINTS" id="PR00480">
    <property type="entry name" value="ASTACIN"/>
</dbReference>
<feature type="signal peptide" evidence="2">
    <location>
        <begin position="1"/>
        <end position="24"/>
    </location>
</feature>
<feature type="binding site" evidence="1">
    <location>
        <position position="162"/>
    </location>
    <ligand>
        <name>Zn(2+)</name>
        <dbReference type="ChEBI" id="CHEBI:29105"/>
        <note>catalytic</note>
    </ligand>
</feature>
<comment type="caution">
    <text evidence="1">Lacks conserved residue(s) required for the propagation of feature annotation.</text>
</comment>
<reference evidence="3" key="1">
    <citation type="submission" date="2022-08" db="UniProtKB">
        <authorList>
            <consortium name="EnsemblMetazoa"/>
        </authorList>
    </citation>
    <scope>IDENTIFICATION</scope>
    <source>
        <strain evidence="3">EBRO</strain>
    </source>
</reference>
<evidence type="ECO:0000256" key="2">
    <source>
        <dbReference type="RuleBase" id="RU361183"/>
    </source>
</evidence>
<name>A0A182J0I1_ANOAO</name>
<dbReference type="InterPro" id="IPR024079">
    <property type="entry name" value="MetalloPept_cat_dom_sf"/>
</dbReference>
<feature type="chain" id="PRO_5036529345" description="Metalloendopeptidase" evidence="2">
    <location>
        <begin position="25"/>
        <end position="259"/>
    </location>
</feature>
<keyword evidence="2" id="KW-0732">Signal</keyword>
<dbReference type="GO" id="GO:0004222">
    <property type="term" value="F:metalloendopeptidase activity"/>
    <property type="evidence" value="ECO:0007669"/>
    <property type="project" value="UniProtKB-UniRule"/>
</dbReference>
<dbReference type="PANTHER" id="PTHR10127:SF814">
    <property type="entry name" value="MEPRIN A SUBUNIT BETA"/>
    <property type="match status" value="1"/>
</dbReference>
<dbReference type="SMART" id="SM00235">
    <property type="entry name" value="ZnMc"/>
    <property type="match status" value="1"/>
</dbReference>
<feature type="disulfide bond" evidence="1">
    <location>
        <begin position="104"/>
        <end position="259"/>
    </location>
</feature>
<proteinExistence type="predicted"/>
<evidence type="ECO:0000256" key="1">
    <source>
        <dbReference type="PROSITE-ProRule" id="PRU01211"/>
    </source>
</evidence>